<dbReference type="PANTHER" id="PTHR30514:SF18">
    <property type="entry name" value="RPIR-FAMILY TRANSCRIPTIONAL REGULATOR"/>
    <property type="match status" value="1"/>
</dbReference>
<name>A0A1B1NCR5_9MICO</name>
<dbReference type="InterPro" id="IPR035472">
    <property type="entry name" value="RpiR-like_SIS"/>
</dbReference>
<reference evidence="1 2" key="1">
    <citation type="submission" date="2016-03" db="EMBL/GenBank/DDBJ databases">
        <title>Shallow-sea hydrothermal system.</title>
        <authorList>
            <person name="Tang K."/>
        </authorList>
    </citation>
    <scope>NUCLEOTIDE SEQUENCE [LARGE SCALE GENOMIC DNA]</scope>
    <source>
        <strain evidence="1 2">JLT9</strain>
    </source>
</reference>
<dbReference type="Proteomes" id="UP000092482">
    <property type="component" value="Chromosome"/>
</dbReference>
<proteinExistence type="predicted"/>
<dbReference type="GO" id="GO:1901135">
    <property type="term" value="P:carbohydrate derivative metabolic process"/>
    <property type="evidence" value="ECO:0007669"/>
    <property type="project" value="InterPro"/>
</dbReference>
<dbReference type="GO" id="GO:0003677">
    <property type="term" value="F:DNA binding"/>
    <property type="evidence" value="ECO:0007669"/>
    <property type="project" value="InterPro"/>
</dbReference>
<dbReference type="PATRIC" id="fig|1758689.4.peg.1891"/>
<dbReference type="AlphaFoldDB" id="A0A1B1NCR5"/>
<dbReference type="Gene3D" id="1.10.10.10">
    <property type="entry name" value="Winged helix-like DNA-binding domain superfamily/Winged helix DNA-binding domain"/>
    <property type="match status" value="1"/>
</dbReference>
<organism evidence="1 2">
    <name type="scientific">Serinicoccus hydrothermalis</name>
    <dbReference type="NCBI Taxonomy" id="1758689"/>
    <lineage>
        <taxon>Bacteria</taxon>
        <taxon>Bacillati</taxon>
        <taxon>Actinomycetota</taxon>
        <taxon>Actinomycetes</taxon>
        <taxon>Micrococcales</taxon>
        <taxon>Ornithinimicrobiaceae</taxon>
        <taxon>Serinicoccus</taxon>
    </lineage>
</organism>
<dbReference type="GO" id="GO:0003700">
    <property type="term" value="F:DNA-binding transcription factor activity"/>
    <property type="evidence" value="ECO:0007669"/>
    <property type="project" value="InterPro"/>
</dbReference>
<dbReference type="GO" id="GO:0097367">
    <property type="term" value="F:carbohydrate derivative binding"/>
    <property type="evidence" value="ECO:0007669"/>
    <property type="project" value="InterPro"/>
</dbReference>
<dbReference type="PANTHER" id="PTHR30514">
    <property type="entry name" value="GLUCOKINASE"/>
    <property type="match status" value="1"/>
</dbReference>
<dbReference type="InterPro" id="IPR046348">
    <property type="entry name" value="SIS_dom_sf"/>
</dbReference>
<keyword evidence="2" id="KW-1185">Reference proteome</keyword>
<dbReference type="InterPro" id="IPR047640">
    <property type="entry name" value="RpiR-like"/>
</dbReference>
<dbReference type="SUPFAM" id="SSF53697">
    <property type="entry name" value="SIS domain"/>
    <property type="match status" value="1"/>
</dbReference>
<dbReference type="Gene3D" id="3.40.50.10490">
    <property type="entry name" value="Glucose-6-phosphate isomerase like protein, domain 1"/>
    <property type="match status" value="1"/>
</dbReference>
<protein>
    <submittedName>
        <fullName evidence="1">Transcriptional regulator, RpiR family</fullName>
    </submittedName>
</protein>
<dbReference type="RefSeq" id="WP_066639149.1">
    <property type="nucleotide sequence ID" value="NZ_CP014989.1"/>
</dbReference>
<dbReference type="InterPro" id="IPR036388">
    <property type="entry name" value="WH-like_DNA-bd_sf"/>
</dbReference>
<dbReference type="InterPro" id="IPR009057">
    <property type="entry name" value="Homeodomain-like_sf"/>
</dbReference>
<dbReference type="STRING" id="1758689.SGUI_1826"/>
<accession>A0A1B1NCR5</accession>
<evidence type="ECO:0000313" key="1">
    <source>
        <dbReference type="EMBL" id="ANS79222.1"/>
    </source>
</evidence>
<evidence type="ECO:0000313" key="2">
    <source>
        <dbReference type="Proteomes" id="UP000092482"/>
    </source>
</evidence>
<dbReference type="SUPFAM" id="SSF46689">
    <property type="entry name" value="Homeodomain-like"/>
    <property type="match status" value="1"/>
</dbReference>
<sequence>MSDAPLPTWVASRLDGHQPGRGVLEVLRSLEQHARRLSYASAAQAGELAGVNAATVVRAAQQLGYPGWPQLRAEVRSRYLSRLSATEVLAEHDGAEGVGVAAVRQDLHNLQDLAGLLDEDQLSRVARILTDARVTLVVGSGSFAAPGLVLAHGAQLIGHDVRLERGGGTVLLNAFSLLRPGDALVVLHLWRTPRDLVQVARMAAGRGIRLVVIGDSARLGIAALADEFVLVPSEGASMFPSLVPSVVIAQALVAALIEADRPAAARAADAAEETWRTFRVFPDELEALPPDVQ</sequence>
<gene>
    <name evidence="1" type="ORF">SGUI_1826</name>
</gene>
<dbReference type="EMBL" id="CP014989">
    <property type="protein sequence ID" value="ANS79222.1"/>
    <property type="molecule type" value="Genomic_DNA"/>
</dbReference>
<dbReference type="CDD" id="cd05013">
    <property type="entry name" value="SIS_RpiR"/>
    <property type="match status" value="1"/>
</dbReference>
<dbReference type="KEGG" id="serj:SGUI_1826"/>